<protein>
    <submittedName>
        <fullName evidence="1">Uncharacterized protein</fullName>
    </submittedName>
</protein>
<name>A0ACB9KHK1_BAUVA</name>
<keyword evidence="2" id="KW-1185">Reference proteome</keyword>
<dbReference type="Proteomes" id="UP000828941">
    <property type="component" value="Chromosome 14"/>
</dbReference>
<accession>A0ACB9KHK1</accession>
<comment type="caution">
    <text evidence="1">The sequence shown here is derived from an EMBL/GenBank/DDBJ whole genome shotgun (WGS) entry which is preliminary data.</text>
</comment>
<organism evidence="1 2">
    <name type="scientific">Bauhinia variegata</name>
    <name type="common">Purple orchid tree</name>
    <name type="synonym">Phanera variegata</name>
    <dbReference type="NCBI Taxonomy" id="167791"/>
    <lineage>
        <taxon>Eukaryota</taxon>
        <taxon>Viridiplantae</taxon>
        <taxon>Streptophyta</taxon>
        <taxon>Embryophyta</taxon>
        <taxon>Tracheophyta</taxon>
        <taxon>Spermatophyta</taxon>
        <taxon>Magnoliopsida</taxon>
        <taxon>eudicotyledons</taxon>
        <taxon>Gunneridae</taxon>
        <taxon>Pentapetalae</taxon>
        <taxon>rosids</taxon>
        <taxon>fabids</taxon>
        <taxon>Fabales</taxon>
        <taxon>Fabaceae</taxon>
        <taxon>Cercidoideae</taxon>
        <taxon>Cercideae</taxon>
        <taxon>Bauhiniinae</taxon>
        <taxon>Bauhinia</taxon>
    </lineage>
</organism>
<evidence type="ECO:0000313" key="2">
    <source>
        <dbReference type="Proteomes" id="UP000828941"/>
    </source>
</evidence>
<gene>
    <name evidence="1" type="ORF">L6164_036577</name>
</gene>
<reference evidence="1 2" key="1">
    <citation type="journal article" date="2022" name="DNA Res.">
        <title>Chromosomal-level genome assembly of the orchid tree Bauhinia variegata (Leguminosae; Cercidoideae) supports the allotetraploid origin hypothesis of Bauhinia.</title>
        <authorList>
            <person name="Zhong Y."/>
            <person name="Chen Y."/>
            <person name="Zheng D."/>
            <person name="Pang J."/>
            <person name="Liu Y."/>
            <person name="Luo S."/>
            <person name="Meng S."/>
            <person name="Qian L."/>
            <person name="Wei D."/>
            <person name="Dai S."/>
            <person name="Zhou R."/>
        </authorList>
    </citation>
    <scope>NUCLEOTIDE SEQUENCE [LARGE SCALE GENOMIC DNA]</scope>
    <source>
        <strain evidence="1">BV-YZ2020</strain>
    </source>
</reference>
<dbReference type="EMBL" id="CM039439">
    <property type="protein sequence ID" value="KAI4296632.1"/>
    <property type="molecule type" value="Genomic_DNA"/>
</dbReference>
<evidence type="ECO:0000313" key="1">
    <source>
        <dbReference type="EMBL" id="KAI4296632.1"/>
    </source>
</evidence>
<proteinExistence type="predicted"/>
<sequence>MPQTQQVRKYFSPAALVGDNWLLSSPSGFLLNKQIDNSAEEDEGSPSKEFSHKGAYNSQITCFYEISVA</sequence>